<evidence type="ECO:0000256" key="1">
    <source>
        <dbReference type="SAM" id="Phobius"/>
    </source>
</evidence>
<feature type="transmembrane region" description="Helical" evidence="1">
    <location>
        <begin position="129"/>
        <end position="148"/>
    </location>
</feature>
<keyword evidence="1" id="KW-0472">Membrane</keyword>
<dbReference type="Proteomes" id="UP000199513">
    <property type="component" value="Unassembled WGS sequence"/>
</dbReference>
<dbReference type="Gene3D" id="3.80.10.10">
    <property type="entry name" value="Ribonuclease Inhibitor"/>
    <property type="match status" value="1"/>
</dbReference>
<evidence type="ECO:0000259" key="2">
    <source>
        <dbReference type="Pfam" id="PF07635"/>
    </source>
</evidence>
<reference evidence="4 5" key="1">
    <citation type="submission" date="2016-10" db="EMBL/GenBank/DDBJ databases">
        <authorList>
            <person name="de Groot N.N."/>
        </authorList>
    </citation>
    <scope>NUCLEOTIDE SEQUENCE [LARGE SCALE GENOMIC DNA]</scope>
    <source>
        <strain>GEY</strain>
        <strain evidence="5">DSM 9560</strain>
    </source>
</reference>
<dbReference type="Pfam" id="PF13516">
    <property type="entry name" value="LRR_6"/>
    <property type="match status" value="2"/>
</dbReference>
<dbReference type="PANTHER" id="PTHR35889:SF3">
    <property type="entry name" value="F-BOX DOMAIN-CONTAINING PROTEIN"/>
    <property type="match status" value="1"/>
</dbReference>
<dbReference type="AlphaFoldDB" id="A0A1I2E526"/>
<proteinExistence type="predicted"/>
<dbReference type="Pfam" id="PF09990">
    <property type="entry name" value="DUF2231"/>
    <property type="match status" value="1"/>
</dbReference>
<dbReference type="Pfam" id="PF07635">
    <property type="entry name" value="PSCyt1"/>
    <property type="match status" value="1"/>
</dbReference>
<keyword evidence="1" id="KW-1133">Transmembrane helix</keyword>
<dbReference type="InterPro" id="IPR011429">
    <property type="entry name" value="Cyt_c_Planctomycete-type"/>
</dbReference>
<evidence type="ECO:0000313" key="4">
    <source>
        <dbReference type="EMBL" id="SFE88042.1"/>
    </source>
</evidence>
<name>A0A1I2E526_9BACT</name>
<feature type="transmembrane region" description="Helical" evidence="1">
    <location>
        <begin position="95"/>
        <end position="117"/>
    </location>
</feature>
<dbReference type="STRING" id="1003.SAMN04488541_10098"/>
<feature type="transmembrane region" description="Helical" evidence="1">
    <location>
        <begin position="31"/>
        <end position="49"/>
    </location>
</feature>
<keyword evidence="1" id="KW-0812">Transmembrane</keyword>
<dbReference type="PANTHER" id="PTHR35889">
    <property type="entry name" value="CYCLOINULO-OLIGOSACCHARIDE FRUCTANOTRANSFERASE-RELATED"/>
    <property type="match status" value="1"/>
</dbReference>
<protein>
    <submittedName>
        <fullName evidence="4">Uncharacterized membrane protein</fullName>
    </submittedName>
</protein>
<evidence type="ECO:0000259" key="3">
    <source>
        <dbReference type="Pfam" id="PF09990"/>
    </source>
</evidence>
<dbReference type="EMBL" id="FONY01000009">
    <property type="protein sequence ID" value="SFE88042.1"/>
    <property type="molecule type" value="Genomic_DNA"/>
</dbReference>
<feature type="transmembrane region" description="Helical" evidence="1">
    <location>
        <begin position="7"/>
        <end position="25"/>
    </location>
</feature>
<feature type="domain" description="Cytochrome C Planctomycete-type" evidence="2">
    <location>
        <begin position="202"/>
        <end position="261"/>
    </location>
</feature>
<feature type="domain" description="DUF2231" evidence="3">
    <location>
        <begin position="27"/>
        <end position="151"/>
    </location>
</feature>
<keyword evidence="5" id="KW-1185">Reference proteome</keyword>
<dbReference type="InterPro" id="IPR032675">
    <property type="entry name" value="LRR_dom_sf"/>
</dbReference>
<gene>
    <name evidence="4" type="ORF">SAMN04488541_10098</name>
</gene>
<evidence type="ECO:0000313" key="5">
    <source>
        <dbReference type="Proteomes" id="UP000199513"/>
    </source>
</evidence>
<feature type="transmembrane region" description="Helical" evidence="1">
    <location>
        <begin position="61"/>
        <end position="83"/>
    </location>
</feature>
<accession>A0A1I2E526</accession>
<organism evidence="4 5">
    <name type="scientific">Thermoflexibacter ruber</name>
    <dbReference type="NCBI Taxonomy" id="1003"/>
    <lineage>
        <taxon>Bacteria</taxon>
        <taxon>Pseudomonadati</taxon>
        <taxon>Bacteroidota</taxon>
        <taxon>Cytophagia</taxon>
        <taxon>Cytophagales</taxon>
        <taxon>Thermoflexibacteraceae</taxon>
        <taxon>Thermoflexibacter</taxon>
    </lineage>
</organism>
<dbReference type="InterPro" id="IPR001611">
    <property type="entry name" value="Leu-rich_rpt"/>
</dbReference>
<dbReference type="SUPFAM" id="SSF52047">
    <property type="entry name" value="RNI-like"/>
    <property type="match status" value="1"/>
</dbReference>
<dbReference type="InterPro" id="IPR019251">
    <property type="entry name" value="DUF2231_TM"/>
</dbReference>
<sequence length="488" mass="54925">MHLNCFVIKILFSKLIMTDLALFFGRFHPTFLHLPIGMVLIAFFMEIFSRFKPFRYLSTSVNFVLFFGSLTAVITATMGYFLAQEGGYNEELLLVHQWFGIGTAVMTLLLWLLRWRITNRGNLTFSKAYLFLWFILLATLTLAGHYGGSLTHGENYLTEYMPAPLKQLVGISDVKKKRVKPTDMKEAVVFEDVILPILEKKCVSCHNVEKKKGDLILADAEHFLKGGEHGAIFKAGNAKESGIYIAVTLPRTDEYAMPPEGKEPMTEEETKLLAWWIDEGADFNKKVRELKITEEVASILKVGKDNLAKASIADVLPNLKASPAESTVIESLRKLKIDINPIAHNSPFLQVKISQDISDAQLEALQKIAEQTTWLDLKRTNITDNQLSKLSNFKNLTELRLELTNISDEGLKHLASLTNLQYLNLYGTKVSDVGLKSLEKLPYLRSLYLWQTAVTHAGVADLQKAKPLLKIDTGMDKATLDSLITKKL</sequence>